<keyword evidence="1" id="KW-1133">Transmembrane helix</keyword>
<dbReference type="EMBL" id="FNHD01000001">
    <property type="protein sequence ID" value="SDL44068.1"/>
    <property type="molecule type" value="Genomic_DNA"/>
</dbReference>
<comment type="caution">
    <text evidence="2">The sequence shown here is derived from an EMBL/GenBank/DDBJ whole genome shotgun (WGS) entry which is preliminary data.</text>
</comment>
<evidence type="ECO:0000256" key="1">
    <source>
        <dbReference type="SAM" id="Phobius"/>
    </source>
</evidence>
<reference evidence="2 3" key="1">
    <citation type="submission" date="2016-10" db="EMBL/GenBank/DDBJ databases">
        <authorList>
            <person name="Varghese N."/>
            <person name="Submissions S."/>
        </authorList>
    </citation>
    <scope>NUCLEOTIDE SEQUENCE [LARGE SCALE GENOMIC DNA]</scope>
    <source>
        <strain evidence="2 3">CGMCC 1.10941</strain>
    </source>
</reference>
<keyword evidence="3" id="KW-1185">Reference proteome</keyword>
<accession>A0ABY0QPL2</accession>
<organism evidence="2 3">
    <name type="scientific">Chryseobacterium taihuense</name>
    <dbReference type="NCBI Taxonomy" id="1141221"/>
    <lineage>
        <taxon>Bacteria</taxon>
        <taxon>Pseudomonadati</taxon>
        <taxon>Bacteroidota</taxon>
        <taxon>Flavobacteriia</taxon>
        <taxon>Flavobacteriales</taxon>
        <taxon>Weeksellaceae</taxon>
        <taxon>Chryseobacterium group</taxon>
        <taxon>Chryseobacterium</taxon>
    </lineage>
</organism>
<sequence>MNLVYSDSSSIDGLTLKKLMLTADKLIFVDRPSIQFQYNVGTVGVKSNLRGIEDRLSNEVLTIKTIEPPNSVFNSDFYHKYFEIDQNNIDFRKNIISEIISGWNNYFLINSKANGSSILGQKSLWEWIKKNQNLILNYDLSNLNEVEPKDFFNLNTENDVLRAFRTILWESSLLTTSILYSCNLENANPISISPFIDNSIKIRLSDSNYIGDIRGAKSMGKKIIEMFISDEALNKMEFNEILNFRKETNDIFKSYVTEINKIEANLFKENEKVDAVFLMDTIINPELDKIRKELIKARDLRFKKFAHILNNGFFSAIAAGTLSFVSLPAAIVGFVSSHLKSPKLTQEIIDEHFKIKELKKDSNFTYLLKLKRLDKKKLKR</sequence>
<gene>
    <name evidence="2" type="ORF">SAMN05216273_101175</name>
</gene>
<keyword evidence="1" id="KW-0812">Transmembrane</keyword>
<name>A0ABY0QPL2_9FLAO</name>
<evidence type="ECO:0000313" key="2">
    <source>
        <dbReference type="EMBL" id="SDL44068.1"/>
    </source>
</evidence>
<dbReference type="Proteomes" id="UP000199242">
    <property type="component" value="Unassembled WGS sequence"/>
</dbReference>
<feature type="transmembrane region" description="Helical" evidence="1">
    <location>
        <begin position="313"/>
        <end position="335"/>
    </location>
</feature>
<keyword evidence="1" id="KW-0472">Membrane</keyword>
<evidence type="ECO:0000313" key="3">
    <source>
        <dbReference type="Proteomes" id="UP000199242"/>
    </source>
</evidence>
<protein>
    <submittedName>
        <fullName evidence="2">Uncharacterized protein</fullName>
    </submittedName>
</protein>
<dbReference type="RefSeq" id="WP_089741054.1">
    <property type="nucleotide sequence ID" value="NZ_FNHD01000001.1"/>
</dbReference>
<proteinExistence type="predicted"/>